<feature type="domain" description="ARID" evidence="16">
    <location>
        <begin position="241"/>
        <end position="330"/>
    </location>
</feature>
<evidence type="ECO:0000256" key="10">
    <source>
        <dbReference type="ARBA" id="ARBA00023004"/>
    </source>
</evidence>
<keyword evidence="7 13" id="KW-0863">Zinc-finger</keyword>
<dbReference type="Pfam" id="PF02928">
    <property type="entry name" value="zf-C5HC2"/>
    <property type="match status" value="1"/>
</dbReference>
<evidence type="ECO:0000256" key="4">
    <source>
        <dbReference type="ARBA" id="ARBA00012902"/>
    </source>
</evidence>
<keyword evidence="11" id="KW-0539">Nucleus</keyword>
<dbReference type="InterPro" id="IPR019786">
    <property type="entry name" value="Zinc_finger_PHD-type_CS"/>
</dbReference>
<feature type="compositionally biased region" description="Basic and acidic residues" evidence="14">
    <location>
        <begin position="1816"/>
        <end position="1828"/>
    </location>
</feature>
<dbReference type="SUPFAM" id="SSF51197">
    <property type="entry name" value="Clavaminate synthase-like"/>
    <property type="match status" value="1"/>
</dbReference>
<dbReference type="InterPro" id="IPR011011">
    <property type="entry name" value="Znf_FYVE_PHD"/>
</dbReference>
<feature type="domain" description="PHD-type" evidence="15">
    <location>
        <begin position="484"/>
        <end position="534"/>
    </location>
</feature>
<name>Q8J0Y1_9TREE</name>
<feature type="region of interest" description="Disordered" evidence="14">
    <location>
        <begin position="1"/>
        <end position="94"/>
    </location>
</feature>
<dbReference type="GO" id="GO:0006355">
    <property type="term" value="P:regulation of DNA-templated transcription"/>
    <property type="evidence" value="ECO:0007669"/>
    <property type="project" value="TreeGrafter"/>
</dbReference>
<feature type="compositionally biased region" description="Polar residues" evidence="14">
    <location>
        <begin position="573"/>
        <end position="584"/>
    </location>
</feature>
<dbReference type="Pfam" id="PF02375">
    <property type="entry name" value="JmjN"/>
    <property type="match status" value="1"/>
</dbReference>
<dbReference type="InterPro" id="IPR003349">
    <property type="entry name" value="JmjN"/>
</dbReference>
<evidence type="ECO:0000256" key="11">
    <source>
        <dbReference type="ARBA" id="ARBA00023242"/>
    </source>
</evidence>
<evidence type="ECO:0000259" key="16">
    <source>
        <dbReference type="PROSITE" id="PS51011"/>
    </source>
</evidence>
<evidence type="ECO:0000256" key="9">
    <source>
        <dbReference type="ARBA" id="ARBA00023002"/>
    </source>
</evidence>
<feature type="compositionally biased region" description="Basic and acidic residues" evidence="14">
    <location>
        <begin position="78"/>
        <end position="94"/>
    </location>
</feature>
<feature type="region of interest" description="Disordered" evidence="14">
    <location>
        <begin position="1812"/>
        <end position="1836"/>
    </location>
</feature>
<evidence type="ECO:0000256" key="2">
    <source>
        <dbReference type="ARBA" id="ARBA00004123"/>
    </source>
</evidence>
<dbReference type="SMART" id="SM00501">
    <property type="entry name" value="BRIGHT"/>
    <property type="match status" value="1"/>
</dbReference>
<evidence type="ECO:0000256" key="13">
    <source>
        <dbReference type="PROSITE-ProRule" id="PRU00146"/>
    </source>
</evidence>
<dbReference type="InterPro" id="IPR001965">
    <property type="entry name" value="Znf_PHD"/>
</dbReference>
<dbReference type="Pfam" id="PF01388">
    <property type="entry name" value="ARID"/>
    <property type="match status" value="1"/>
</dbReference>
<feature type="compositionally biased region" description="Acidic residues" evidence="14">
    <location>
        <begin position="454"/>
        <end position="465"/>
    </location>
</feature>
<evidence type="ECO:0000256" key="5">
    <source>
        <dbReference type="ARBA" id="ARBA00022723"/>
    </source>
</evidence>
<dbReference type="CDD" id="cd16100">
    <property type="entry name" value="ARID"/>
    <property type="match status" value="1"/>
</dbReference>
<dbReference type="GO" id="GO:0034647">
    <property type="term" value="F:histone H3K4me/H3K4me2/H3K4me3 demethylase activity"/>
    <property type="evidence" value="ECO:0007669"/>
    <property type="project" value="UniProtKB-EC"/>
</dbReference>
<keyword evidence="6" id="KW-0677">Repeat</keyword>
<evidence type="ECO:0000256" key="8">
    <source>
        <dbReference type="ARBA" id="ARBA00022833"/>
    </source>
</evidence>
<comment type="subcellular location">
    <subcellularLocation>
        <location evidence="2">Nucleus</location>
    </subcellularLocation>
</comment>
<feature type="region of interest" description="Disordered" evidence="14">
    <location>
        <begin position="145"/>
        <end position="174"/>
    </location>
</feature>
<feature type="compositionally biased region" description="Basic residues" evidence="14">
    <location>
        <begin position="23"/>
        <end position="34"/>
    </location>
</feature>
<feature type="domain" description="JmjN" evidence="17">
    <location>
        <begin position="176"/>
        <end position="217"/>
    </location>
</feature>
<evidence type="ECO:0000256" key="12">
    <source>
        <dbReference type="ARBA" id="ARBA00048734"/>
    </source>
</evidence>
<dbReference type="SMART" id="SM00249">
    <property type="entry name" value="PHD"/>
    <property type="match status" value="3"/>
</dbReference>
<dbReference type="EC" id="1.14.11.67" evidence="4"/>
<evidence type="ECO:0000256" key="14">
    <source>
        <dbReference type="SAM" id="MobiDB-lite"/>
    </source>
</evidence>
<dbReference type="PANTHER" id="PTHR10694">
    <property type="entry name" value="LYSINE-SPECIFIC DEMETHYLASE"/>
    <property type="match status" value="1"/>
</dbReference>
<evidence type="ECO:0000256" key="7">
    <source>
        <dbReference type="ARBA" id="ARBA00022771"/>
    </source>
</evidence>
<dbReference type="InterPro" id="IPR004198">
    <property type="entry name" value="Znf_C5HC2"/>
</dbReference>
<organism evidence="19">
    <name type="scientific">Cryptococcus deneoformans</name>
    <dbReference type="NCBI Taxonomy" id="40410"/>
    <lineage>
        <taxon>Eukaryota</taxon>
        <taxon>Fungi</taxon>
        <taxon>Dikarya</taxon>
        <taxon>Basidiomycota</taxon>
        <taxon>Agaricomycotina</taxon>
        <taxon>Tremellomycetes</taxon>
        <taxon>Tremellales</taxon>
        <taxon>Cryptococcaceae</taxon>
        <taxon>Cryptococcus</taxon>
        <taxon>Cryptococcus neoformans species complex</taxon>
    </lineage>
</organism>
<feature type="domain" description="PHD-type" evidence="15">
    <location>
        <begin position="1530"/>
        <end position="1582"/>
    </location>
</feature>
<dbReference type="InterPro" id="IPR013637">
    <property type="entry name" value="Lys_sp_deMease-like_dom"/>
</dbReference>
<keyword evidence="8" id="KW-0862">Zinc</keyword>
<evidence type="ECO:0000259" key="17">
    <source>
        <dbReference type="PROSITE" id="PS51183"/>
    </source>
</evidence>
<evidence type="ECO:0000256" key="1">
    <source>
        <dbReference type="ARBA" id="ARBA00001954"/>
    </source>
</evidence>
<evidence type="ECO:0000256" key="6">
    <source>
        <dbReference type="ARBA" id="ARBA00022737"/>
    </source>
</evidence>
<dbReference type="InterPro" id="IPR003347">
    <property type="entry name" value="JmjC_dom"/>
</dbReference>
<reference evidence="19" key="1">
    <citation type="journal article" date="2002" name="Eukaryot. Cell">
        <title>Mating-type locus of Cryptococcus neoformans: a step in the evolution of sex chromosomes.</title>
        <authorList>
            <person name="Lengeler K.B."/>
            <person name="Fox D.S."/>
            <person name="Fraser J.A."/>
            <person name="Allen A."/>
            <person name="Forrester K."/>
            <person name="Dietrich F.S."/>
            <person name="Heitman J."/>
        </authorList>
    </citation>
    <scope>NUCLEOTIDE SEQUENCE</scope>
    <source>
        <strain evidence="19">JEC20</strain>
    </source>
</reference>
<dbReference type="PANTHER" id="PTHR10694:SF33">
    <property type="entry name" value="LYSINE-SPECIFIC DEMETHYLASE 5"/>
    <property type="match status" value="1"/>
</dbReference>
<dbReference type="PROSITE" id="PS50016">
    <property type="entry name" value="ZF_PHD_2"/>
    <property type="match status" value="2"/>
</dbReference>
<dbReference type="Gene3D" id="2.30.30.1150">
    <property type="match status" value="1"/>
</dbReference>
<comment type="catalytic activity">
    <reaction evidence="12">
        <text>N(6),N(6),N(6)-trimethyl-L-lysyl(4)-[histone H3] + 3 2-oxoglutarate + 3 O2 = L-lysyl(4)-[histone H3] + 3 formaldehyde + 3 succinate + 3 CO2</text>
        <dbReference type="Rhea" id="RHEA:60208"/>
        <dbReference type="Rhea" id="RHEA-COMP:15537"/>
        <dbReference type="Rhea" id="RHEA-COMP:15547"/>
        <dbReference type="ChEBI" id="CHEBI:15379"/>
        <dbReference type="ChEBI" id="CHEBI:16526"/>
        <dbReference type="ChEBI" id="CHEBI:16810"/>
        <dbReference type="ChEBI" id="CHEBI:16842"/>
        <dbReference type="ChEBI" id="CHEBI:29969"/>
        <dbReference type="ChEBI" id="CHEBI:30031"/>
        <dbReference type="ChEBI" id="CHEBI:61961"/>
        <dbReference type="EC" id="1.14.11.67"/>
    </reaction>
</comment>
<dbReference type="InterPro" id="IPR036431">
    <property type="entry name" value="ARID_dom_sf"/>
</dbReference>
<dbReference type="Pfam" id="PF02373">
    <property type="entry name" value="JmjC"/>
    <property type="match status" value="1"/>
</dbReference>
<dbReference type="InterPro" id="IPR013083">
    <property type="entry name" value="Znf_RING/FYVE/PHD"/>
</dbReference>
<dbReference type="PROSITE" id="PS51011">
    <property type="entry name" value="ARID"/>
    <property type="match status" value="1"/>
</dbReference>
<dbReference type="PROSITE" id="PS01359">
    <property type="entry name" value="ZF_PHD_1"/>
    <property type="match status" value="2"/>
</dbReference>
<dbReference type="Pfam" id="PF00628">
    <property type="entry name" value="PHD"/>
    <property type="match status" value="1"/>
</dbReference>
<accession>Q8J0Y1</accession>
<feature type="region of interest" description="Disordered" evidence="14">
    <location>
        <begin position="1006"/>
        <end position="1046"/>
    </location>
</feature>
<evidence type="ECO:0000259" key="15">
    <source>
        <dbReference type="PROSITE" id="PS50016"/>
    </source>
</evidence>
<protein>
    <recommendedName>
        <fullName evidence="4">[histone H3]-trimethyl-L-lysine(4) demethylase</fullName>
        <ecNumber evidence="4">1.14.11.67</ecNumber>
    </recommendedName>
</protein>
<comment type="cofactor">
    <cofactor evidence="1">
        <name>Fe(2+)</name>
        <dbReference type="ChEBI" id="CHEBI:29033"/>
    </cofactor>
</comment>
<dbReference type="Gene3D" id="2.60.120.650">
    <property type="entry name" value="Cupin"/>
    <property type="match status" value="2"/>
</dbReference>
<keyword evidence="10" id="KW-0408">Iron</keyword>
<feature type="domain" description="JmjC" evidence="18">
    <location>
        <begin position="648"/>
        <end position="814"/>
    </location>
</feature>
<dbReference type="EMBL" id="AF542530">
    <property type="protein sequence ID" value="AAN75611.1"/>
    <property type="molecule type" value="Genomic_DNA"/>
</dbReference>
<dbReference type="FunFam" id="2.60.120.650:FF:000035">
    <property type="entry name" value="PHD transcription factor Rum1"/>
    <property type="match status" value="1"/>
</dbReference>
<dbReference type="SMART" id="SM00558">
    <property type="entry name" value="JmjC"/>
    <property type="match status" value="1"/>
</dbReference>
<keyword evidence="5" id="KW-0479">Metal-binding</keyword>
<dbReference type="InterPro" id="IPR019787">
    <property type="entry name" value="Znf_PHD-finger"/>
</dbReference>
<dbReference type="GO" id="GO:0003677">
    <property type="term" value="F:DNA binding"/>
    <property type="evidence" value="ECO:0007669"/>
    <property type="project" value="InterPro"/>
</dbReference>
<dbReference type="SUPFAM" id="SSF46774">
    <property type="entry name" value="ARID-like"/>
    <property type="match status" value="1"/>
</dbReference>
<dbReference type="Pfam" id="PF08429">
    <property type="entry name" value="PLU-1"/>
    <property type="match status" value="1"/>
</dbReference>
<dbReference type="SMART" id="SM01014">
    <property type="entry name" value="ARID"/>
    <property type="match status" value="1"/>
</dbReference>
<proteinExistence type="inferred from homology"/>
<dbReference type="GO" id="GO:0008270">
    <property type="term" value="F:zinc ion binding"/>
    <property type="evidence" value="ECO:0007669"/>
    <property type="project" value="UniProtKB-KW"/>
</dbReference>
<comment type="similarity">
    <text evidence="3">Belongs to the JARID1 histone demethylase family.</text>
</comment>
<dbReference type="GO" id="GO:0005634">
    <property type="term" value="C:nucleus"/>
    <property type="evidence" value="ECO:0007669"/>
    <property type="project" value="UniProtKB-SubCell"/>
</dbReference>
<dbReference type="GO" id="GO:0000785">
    <property type="term" value="C:chromatin"/>
    <property type="evidence" value="ECO:0007669"/>
    <property type="project" value="TreeGrafter"/>
</dbReference>
<dbReference type="InterPro" id="IPR048615">
    <property type="entry name" value="KDM5_C-hel"/>
</dbReference>
<sequence length="1863" mass="208312">MLPSSQQMTAAGPLPATPDQLSLRHRHSSSKQRTPRNLDDPSRSKPSPSESARRGKPIFFSSMHFPQALPQSIPSMASDERRAEIQRSQRRSKVEALTKIDRAGTPIQLAAGPAATSFVPHTVQKPTPPPAPHYLRNPLHRPKVVNPPFSIDSVRTKAPRHPRPRTEPRLFGLEDCPTFYPTPKEFTDPMAYIQSIAQQGKRYGICKIVPPEGWHMPFRLETEIFRFKARLQRLNQLEAASRAKLNFLEQLSMYHMQQGNYKIHIPLIDRQPLDLWKLRREVNRSGGNFELDRTKGWSKITEVLGHKPSWTPHIRAAYMNIVLPFDNWAVRAKSASVSPLARFNPGNSGSPSKAPPAFVNDNCSATPIKQDYGVSRLGTTSYRPTLKVRLNGMPFVPSFGNGRSPSKCASVKGGRAVADAIEINHSVSLSTVPSVAAGTPTTRRINVPGFSDQEGSDSELSDEDSPLSPSSIKKAPFEPEYQKGEVCEICKGEYDADKILLCDSCDRGFHIYCLDPPLASVPNNEWFCTSCLLSQGEDFGFEEGDEHSVASFQARDAAFSYAWWNRHMPHNSPRASVNGAQPTDNGDDERVKPRQFGKATVSEDDVEREFWRLTESPLDTVDVEYGADIHSTSHGSAGPTPETHPFDPYSKDPWNLNNMPILPDSLLRYIKSDISGMTVPWIYIGMMFSAFCWHNEDHYTYSINYMYWGETKTWYGVPGSDAEKFEAAIKSEAPDLFEQQPGLLFQLITMMNPGRLSDAGVKVVACDQRPNEFVITFPKAYHCGFNHGINMNEAVNFALPDWLPDGKDSVRRYREHNKAPVFSHNELLITITLFSESIRTALWLKDAIIEMVEEESARRDALRAKYPKLVQDVIEEDCREDQYQCAICKGFCYLAQITCSCTSQVSCLSHADQLCTCGKLRKVLRMRYSEAQLEDIRDVVIRRAALPEQWRVRFFSLMESPKPQLKSMRTLVLEGERIAHPIPELGTLKRFVDVASSLMEQIATITARKNTGRRKTKGKRDVNRKGKRAGAERDDDGNDGTDRNPGLLTDLLKQVDRLAFDAPELTQLRQLMLAVEGFRIEASSLLTTPEDQLDRRKCKNALILGQSFGLDFPELAPLEQLVQRQEWFRQLEEEVDDVNLEYDDVVALLQESLDCQIPQDHVMVKELRLREGKGRHWIDLAEKLLSSSQIAVDDISTLIEARQHVPVSIDILRKLENLRKSAISWQSSARNVFATNGSSVAASRLCKNVAAASKPLSNVVIPEIRQLQAELDHHALWREEASKILGVPVARLASTIDYIRGEFENNLAPDDDARNDRRVCFCRSSSIDNTVVCKICQHSYHLRCVDVSTRRVPQEFKCAICQRLPNDDGPSLDAFIGLISPQRWNFLINPPEFEQAQYIASAAIRYAPQAFRLADPLSLSHPCRDLELLRHTIRKIYTLPLVFDTHNSQTNERCVFVNWLFRRMQDAVKMETKEASLLAVGVQSEMDRRLSVALAAGQFALVNGETRTPCGRAKPRRRARIILAESHPREFYCLCGLPSAGKPPTTQVECPKCGQGYHGVCVKVTEELARKSVWRCPCCTVQDGRHYQKGVEVRVQLSSHRGTDQFLDYRTIINNFAEQLVIVTKPTSTSAITLECIDFVPAHIPVDVKRMEEGADSLYRTKKRKSTGVDGFFRNEQGAKSPVAHVLNTMAAKGSMGPSSTISNDISTHATSSGTCGSSIALGVRSDIETKSSAVPRTIYTSAAESNADTSGPALTPTIQNRSTFNMRSNVGPAPCFSSTPIAVGVSTTSTVRQNGGTSMAIMCGEGRETAVTGKNVHEDSIDSRRDSEEGDSYSNMRESIAVEEAVPFGHHGVDQDVIMGFF</sequence>
<reference evidence="19" key="2">
    <citation type="journal article" date="2004" name="PLoS Biol.">
        <title>Convergent evolution of chromosomal sex-determining regions in the animal and fungal kingdoms.</title>
        <authorList>
            <person name="Fraser J.A."/>
            <person name="Diezmann S."/>
            <person name="Subaran R.L."/>
            <person name="Allen A."/>
            <person name="Lengeler K.B."/>
            <person name="Dietrich F.S."/>
            <person name="Heitman J."/>
        </authorList>
    </citation>
    <scope>NUCLEOTIDE SEQUENCE</scope>
    <source>
        <strain evidence="19">JEC20</strain>
    </source>
</reference>
<evidence type="ECO:0000259" key="18">
    <source>
        <dbReference type="PROSITE" id="PS51184"/>
    </source>
</evidence>
<dbReference type="SMART" id="SM00545">
    <property type="entry name" value="JmjN"/>
    <property type="match status" value="1"/>
</dbReference>
<feature type="region of interest" description="Disordered" evidence="14">
    <location>
        <begin position="440"/>
        <end position="475"/>
    </location>
</feature>
<dbReference type="PROSITE" id="PS51184">
    <property type="entry name" value="JMJC"/>
    <property type="match status" value="1"/>
</dbReference>
<feature type="compositionally biased region" description="Basic and acidic residues" evidence="14">
    <location>
        <begin position="1019"/>
        <end position="1032"/>
    </location>
</feature>
<evidence type="ECO:0000256" key="3">
    <source>
        <dbReference type="ARBA" id="ARBA00006801"/>
    </source>
</evidence>
<dbReference type="SUPFAM" id="SSF57903">
    <property type="entry name" value="FYVE/PHD zinc finger"/>
    <property type="match status" value="3"/>
</dbReference>
<evidence type="ECO:0000313" key="19">
    <source>
        <dbReference type="EMBL" id="AAN75611.1"/>
    </source>
</evidence>
<dbReference type="InterPro" id="IPR001606">
    <property type="entry name" value="ARID_dom"/>
</dbReference>
<feature type="region of interest" description="Disordered" evidence="14">
    <location>
        <begin position="572"/>
        <end position="592"/>
    </location>
</feature>
<dbReference type="PROSITE" id="PS51183">
    <property type="entry name" value="JMJN"/>
    <property type="match status" value="1"/>
</dbReference>
<dbReference type="Gene3D" id="3.30.40.10">
    <property type="entry name" value="Zinc/RING finger domain, C3HC4 (zinc finger)"/>
    <property type="match status" value="2"/>
</dbReference>
<dbReference type="Pfam" id="PF21323">
    <property type="entry name" value="KDM5_C-hel"/>
    <property type="match status" value="1"/>
</dbReference>
<keyword evidence="9" id="KW-0560">Oxidoreductase</keyword>